<organism evidence="6 7">
    <name type="scientific">Hibiscus sabdariffa</name>
    <name type="common">roselle</name>
    <dbReference type="NCBI Taxonomy" id="183260"/>
    <lineage>
        <taxon>Eukaryota</taxon>
        <taxon>Viridiplantae</taxon>
        <taxon>Streptophyta</taxon>
        <taxon>Embryophyta</taxon>
        <taxon>Tracheophyta</taxon>
        <taxon>Spermatophyta</taxon>
        <taxon>Magnoliopsida</taxon>
        <taxon>eudicotyledons</taxon>
        <taxon>Gunneridae</taxon>
        <taxon>Pentapetalae</taxon>
        <taxon>rosids</taxon>
        <taxon>malvids</taxon>
        <taxon>Malvales</taxon>
        <taxon>Malvaceae</taxon>
        <taxon>Malvoideae</taxon>
        <taxon>Hibiscus</taxon>
    </lineage>
</organism>
<reference evidence="6 7" key="1">
    <citation type="journal article" date="2024" name="G3 (Bethesda)">
        <title>Genome assembly of Hibiscus sabdariffa L. provides insights into metabolisms of medicinal natural products.</title>
        <authorList>
            <person name="Kim T."/>
        </authorList>
    </citation>
    <scope>NUCLEOTIDE SEQUENCE [LARGE SCALE GENOMIC DNA]</scope>
    <source>
        <strain evidence="6">TK-2024</strain>
        <tissue evidence="6">Old leaves</tissue>
    </source>
</reference>
<evidence type="ECO:0000256" key="1">
    <source>
        <dbReference type="ARBA" id="ARBA00022676"/>
    </source>
</evidence>
<dbReference type="Proteomes" id="UP001472677">
    <property type="component" value="Unassembled WGS sequence"/>
</dbReference>
<name>A0ABR2G982_9ROSI</name>
<dbReference type="InterPro" id="IPR050587">
    <property type="entry name" value="GNT1/Glycosyltrans_8"/>
</dbReference>
<sequence length="582" mass="68370">MGELGHGLQKLMKTTPSKALVRINLVFIAFFLLVYGALLLGPNSSLYFQNAASVVRCSIRECHHKLEKGVKMVTVLEGKRNLTMSEVPSFVDEFGGGLKIGMVNFEAEDFSAWKKHGETIPIHFERVSDLFKWQDLFPEWIDEEEQSDVPKCPEIPMPDFDKYPNMDLIVVKLPCKYPIDGWAREVFRLQVHLITANLAVKKGKRGWNGRNKVVFWSKCRPMLEIFRCNDLVKQEGEWWYYEPEVAKLEQKVALPVGSCKLALPLWGRGNDEVFDVSKIKHATRNTKREAYATVLHSSEMYVCGAITLAQSLRKTGTKRDLILLLDDSIPEPKREALKAAGWKLRFIKRIRNPLAQKHTYNEYNYSKFRLWQLTDYEKVIFIDADIMVLRNLDHLFHFPQMTATGNDVWIFNSGIMVIEPSNCTFKLLMNKREEIISYNGGDQGFLNEVFVWWHRLPRRVNFLKNFWSNETAERSLKDQLFGADPPKLYSIHYLGLKPWLCYRDYDCNWNKRDHHVYASDVAHRRWWKFHDSMDEHLQNFCRLTKRRKVELDWDRKKAKDAGLKDKHWKIKITDSRRKNFII</sequence>
<dbReference type="PANTHER" id="PTHR11183">
    <property type="entry name" value="GLYCOGENIN SUBFAMILY MEMBER"/>
    <property type="match status" value="1"/>
</dbReference>
<dbReference type="Gene3D" id="3.90.550.10">
    <property type="entry name" value="Spore Coat Polysaccharide Biosynthesis Protein SpsA, Chain A"/>
    <property type="match status" value="1"/>
</dbReference>
<keyword evidence="5" id="KW-0472">Membrane</keyword>
<evidence type="ECO:0000256" key="3">
    <source>
        <dbReference type="ARBA" id="ARBA00023211"/>
    </source>
</evidence>
<keyword evidence="7" id="KW-1185">Reference proteome</keyword>
<keyword evidence="5" id="KW-0812">Transmembrane</keyword>
<protein>
    <recommendedName>
        <fullName evidence="4">Hexosyltransferase</fullName>
        <ecNumber evidence="4">2.4.1.-</ecNumber>
    </recommendedName>
</protein>
<accession>A0ABR2G982</accession>
<keyword evidence="5" id="KW-1133">Transmembrane helix</keyword>
<keyword evidence="3" id="KW-0464">Manganese</keyword>
<dbReference type="InterPro" id="IPR002495">
    <property type="entry name" value="Glyco_trans_8"/>
</dbReference>
<evidence type="ECO:0000256" key="5">
    <source>
        <dbReference type="SAM" id="Phobius"/>
    </source>
</evidence>
<evidence type="ECO:0000256" key="4">
    <source>
        <dbReference type="RuleBase" id="RU362027"/>
    </source>
</evidence>
<dbReference type="EC" id="2.4.1.-" evidence="4"/>
<comment type="similarity">
    <text evidence="4">Belongs to the glycosyltransferase 8 family.</text>
</comment>
<evidence type="ECO:0000313" key="7">
    <source>
        <dbReference type="Proteomes" id="UP001472677"/>
    </source>
</evidence>
<proteinExistence type="inferred from homology"/>
<evidence type="ECO:0000256" key="2">
    <source>
        <dbReference type="ARBA" id="ARBA00022679"/>
    </source>
</evidence>
<keyword evidence="2" id="KW-0808">Transferase</keyword>
<feature type="transmembrane region" description="Helical" evidence="5">
    <location>
        <begin position="20"/>
        <end position="40"/>
    </location>
</feature>
<dbReference type="InterPro" id="IPR029044">
    <property type="entry name" value="Nucleotide-diphossugar_trans"/>
</dbReference>
<dbReference type="EMBL" id="JBBPBM010000002">
    <property type="protein sequence ID" value="KAK8596810.1"/>
    <property type="molecule type" value="Genomic_DNA"/>
</dbReference>
<dbReference type="SUPFAM" id="SSF53448">
    <property type="entry name" value="Nucleotide-diphospho-sugar transferases"/>
    <property type="match status" value="1"/>
</dbReference>
<keyword evidence="1" id="KW-0328">Glycosyltransferase</keyword>
<dbReference type="CDD" id="cd02537">
    <property type="entry name" value="GT8_Glycogenin"/>
    <property type="match status" value="1"/>
</dbReference>
<gene>
    <name evidence="6" type="ORF">V6N12_065289</name>
</gene>
<dbReference type="Pfam" id="PF01501">
    <property type="entry name" value="Glyco_transf_8"/>
    <property type="match status" value="1"/>
</dbReference>
<evidence type="ECO:0000313" key="6">
    <source>
        <dbReference type="EMBL" id="KAK8596810.1"/>
    </source>
</evidence>
<comment type="caution">
    <text evidence="6">The sequence shown here is derived from an EMBL/GenBank/DDBJ whole genome shotgun (WGS) entry which is preliminary data.</text>
</comment>